<comment type="caution">
    <text evidence="2">The sequence shown here is derived from an EMBL/GenBank/DDBJ whole genome shotgun (WGS) entry which is preliminary data.</text>
</comment>
<gene>
    <name evidence="2" type="ORF">ACFSM5_10065</name>
</gene>
<keyword evidence="1" id="KW-0812">Transmembrane</keyword>
<keyword evidence="1" id="KW-1133">Transmembrane helix</keyword>
<feature type="transmembrane region" description="Helical" evidence="1">
    <location>
        <begin position="6"/>
        <end position="24"/>
    </location>
</feature>
<accession>A0ABW5DQE1</accession>
<feature type="transmembrane region" description="Helical" evidence="1">
    <location>
        <begin position="36"/>
        <end position="64"/>
    </location>
</feature>
<dbReference type="Proteomes" id="UP001597295">
    <property type="component" value="Unassembled WGS sequence"/>
</dbReference>
<evidence type="ECO:0000256" key="1">
    <source>
        <dbReference type="SAM" id="Phobius"/>
    </source>
</evidence>
<keyword evidence="3" id="KW-1185">Reference proteome</keyword>
<evidence type="ECO:0000313" key="2">
    <source>
        <dbReference type="EMBL" id="MFD2263232.1"/>
    </source>
</evidence>
<reference evidence="3" key="1">
    <citation type="journal article" date="2019" name="Int. J. Syst. Evol. Microbiol.">
        <title>The Global Catalogue of Microorganisms (GCM) 10K type strain sequencing project: providing services to taxonomists for standard genome sequencing and annotation.</title>
        <authorList>
            <consortium name="The Broad Institute Genomics Platform"/>
            <consortium name="The Broad Institute Genome Sequencing Center for Infectious Disease"/>
            <person name="Wu L."/>
            <person name="Ma J."/>
        </authorList>
    </citation>
    <scope>NUCLEOTIDE SEQUENCE [LARGE SCALE GENOMIC DNA]</scope>
    <source>
        <strain evidence="3">CGMCC 1.19062</strain>
    </source>
</reference>
<dbReference type="EMBL" id="JBHUIP010000009">
    <property type="protein sequence ID" value="MFD2263232.1"/>
    <property type="molecule type" value="Genomic_DNA"/>
</dbReference>
<keyword evidence="1" id="KW-0472">Membrane</keyword>
<protein>
    <submittedName>
        <fullName evidence="2">Uncharacterized protein</fullName>
    </submittedName>
</protein>
<evidence type="ECO:0000313" key="3">
    <source>
        <dbReference type="Proteomes" id="UP001597295"/>
    </source>
</evidence>
<feature type="transmembrane region" description="Helical" evidence="1">
    <location>
        <begin position="112"/>
        <end position="141"/>
    </location>
</feature>
<proteinExistence type="predicted"/>
<sequence>MPLYQIILLAIAALAVVAAIANIAENRNARSPGRGVLFQILFLPVMILAFGAIFSEIVGWGILFWKLIGYAETSVWNTLNAGDALFWAGLDINTVWPWSSRGAAYLATMDAAAFFTVILPFSLLILMVIFVVLFGFIAGFFDEEVPDGEYEYILVRRRRALPERIRAYRAEFRSNFYRPRGVRTYGIDR</sequence>
<organism evidence="2 3">
    <name type="scientific">Lacibacterium aquatile</name>
    <dbReference type="NCBI Taxonomy" id="1168082"/>
    <lineage>
        <taxon>Bacteria</taxon>
        <taxon>Pseudomonadati</taxon>
        <taxon>Pseudomonadota</taxon>
        <taxon>Alphaproteobacteria</taxon>
        <taxon>Rhodospirillales</taxon>
        <taxon>Rhodospirillaceae</taxon>
    </lineage>
</organism>
<name>A0ABW5DQE1_9PROT</name>
<dbReference type="RefSeq" id="WP_379876211.1">
    <property type="nucleotide sequence ID" value="NZ_JBHUIP010000009.1"/>
</dbReference>